<dbReference type="AlphaFoldDB" id="A0A5N5WTH3"/>
<dbReference type="Proteomes" id="UP000326565">
    <property type="component" value="Unassembled WGS sequence"/>
</dbReference>
<gene>
    <name evidence="6" type="ORF">BDV29DRAFT_11622</name>
</gene>
<dbReference type="EMBL" id="ML732261">
    <property type="protein sequence ID" value="KAB8071878.1"/>
    <property type="molecule type" value="Genomic_DNA"/>
</dbReference>
<dbReference type="Pfam" id="PF04479">
    <property type="entry name" value="RTA1"/>
    <property type="match status" value="1"/>
</dbReference>
<keyword evidence="3 5" id="KW-1133">Transmembrane helix</keyword>
<keyword evidence="4 5" id="KW-0472">Membrane</keyword>
<keyword evidence="2 5" id="KW-0812">Transmembrane</keyword>
<dbReference type="GO" id="GO:0000324">
    <property type="term" value="C:fungal-type vacuole"/>
    <property type="evidence" value="ECO:0007669"/>
    <property type="project" value="TreeGrafter"/>
</dbReference>
<comment type="subcellular location">
    <subcellularLocation>
        <location evidence="1">Membrane</location>
        <topology evidence="1">Multi-pass membrane protein</topology>
    </subcellularLocation>
</comment>
<dbReference type="GO" id="GO:0005886">
    <property type="term" value="C:plasma membrane"/>
    <property type="evidence" value="ECO:0007669"/>
    <property type="project" value="TreeGrafter"/>
</dbReference>
<feature type="transmembrane region" description="Helical" evidence="5">
    <location>
        <begin position="6"/>
        <end position="24"/>
    </location>
</feature>
<dbReference type="InterPro" id="IPR007568">
    <property type="entry name" value="RTA1"/>
</dbReference>
<proteinExistence type="predicted"/>
<dbReference type="PANTHER" id="PTHR31465">
    <property type="entry name" value="PROTEIN RTA1-RELATED"/>
    <property type="match status" value="1"/>
</dbReference>
<feature type="transmembrane region" description="Helical" evidence="5">
    <location>
        <begin position="36"/>
        <end position="56"/>
    </location>
</feature>
<evidence type="ECO:0000256" key="1">
    <source>
        <dbReference type="ARBA" id="ARBA00004141"/>
    </source>
</evidence>
<feature type="transmembrane region" description="Helical" evidence="5">
    <location>
        <begin position="89"/>
        <end position="108"/>
    </location>
</feature>
<name>A0A5N5WTH3_9EURO</name>
<evidence type="ECO:0000256" key="3">
    <source>
        <dbReference type="ARBA" id="ARBA00022989"/>
    </source>
</evidence>
<evidence type="ECO:0000256" key="2">
    <source>
        <dbReference type="ARBA" id="ARBA00022692"/>
    </source>
</evidence>
<protein>
    <submittedName>
        <fullName evidence="6">Uncharacterized protein</fullName>
    </submittedName>
</protein>
<evidence type="ECO:0000256" key="4">
    <source>
        <dbReference type="ARBA" id="ARBA00023136"/>
    </source>
</evidence>
<keyword evidence="7" id="KW-1185">Reference proteome</keyword>
<reference evidence="6 7" key="1">
    <citation type="submission" date="2019-04" db="EMBL/GenBank/DDBJ databases">
        <title>Friends and foes A comparative genomics study of 23 Aspergillus species from section Flavi.</title>
        <authorList>
            <consortium name="DOE Joint Genome Institute"/>
            <person name="Kjaerbolling I."/>
            <person name="Vesth T."/>
            <person name="Frisvad J.C."/>
            <person name="Nybo J.L."/>
            <person name="Theobald S."/>
            <person name="Kildgaard S."/>
            <person name="Isbrandt T."/>
            <person name="Kuo A."/>
            <person name="Sato A."/>
            <person name="Lyhne E.K."/>
            <person name="Kogle M.E."/>
            <person name="Wiebenga A."/>
            <person name="Kun R.S."/>
            <person name="Lubbers R.J."/>
            <person name="Makela M.R."/>
            <person name="Barry K."/>
            <person name="Chovatia M."/>
            <person name="Clum A."/>
            <person name="Daum C."/>
            <person name="Haridas S."/>
            <person name="He G."/>
            <person name="LaButti K."/>
            <person name="Lipzen A."/>
            <person name="Mondo S."/>
            <person name="Riley R."/>
            <person name="Salamov A."/>
            <person name="Simmons B.A."/>
            <person name="Magnuson J.K."/>
            <person name="Henrissat B."/>
            <person name="Mortensen U.H."/>
            <person name="Larsen T.O."/>
            <person name="Devries R.P."/>
            <person name="Grigoriev I.V."/>
            <person name="Machida M."/>
            <person name="Baker S.E."/>
            <person name="Andersen M.R."/>
        </authorList>
    </citation>
    <scope>NUCLEOTIDE SEQUENCE [LARGE SCALE GENOMIC DNA]</scope>
    <source>
        <strain evidence="6 7">CBS 151.66</strain>
    </source>
</reference>
<evidence type="ECO:0000313" key="7">
    <source>
        <dbReference type="Proteomes" id="UP000326565"/>
    </source>
</evidence>
<accession>A0A5N5WTH3</accession>
<dbReference type="PANTHER" id="PTHR31465:SF9">
    <property type="entry name" value="SPHINGOID LONG-CHAIN BASE TRANSPORTER RSB1"/>
    <property type="match status" value="1"/>
</dbReference>
<evidence type="ECO:0000256" key="5">
    <source>
        <dbReference type="SAM" id="Phobius"/>
    </source>
</evidence>
<sequence length="141" mass="16554">MVFGIIFQLASLCSFTIFFQWVMFRAISQILRGPPLRYLCIVVNLSILVLLIRGVFRSIELLQWWRGYIFTHEIYTIVLDEVMVFFRSWYSTFLTLLLFLPILARNICRLPGVGSVWSGRRRWFEVNSRKDGLLSVLGCAH</sequence>
<organism evidence="6 7">
    <name type="scientific">Aspergillus leporis</name>
    <dbReference type="NCBI Taxonomy" id="41062"/>
    <lineage>
        <taxon>Eukaryota</taxon>
        <taxon>Fungi</taxon>
        <taxon>Dikarya</taxon>
        <taxon>Ascomycota</taxon>
        <taxon>Pezizomycotina</taxon>
        <taxon>Eurotiomycetes</taxon>
        <taxon>Eurotiomycetidae</taxon>
        <taxon>Eurotiales</taxon>
        <taxon>Aspergillaceae</taxon>
        <taxon>Aspergillus</taxon>
        <taxon>Aspergillus subgen. Circumdati</taxon>
    </lineage>
</organism>
<dbReference type="OrthoDB" id="1844152at2759"/>
<evidence type="ECO:0000313" key="6">
    <source>
        <dbReference type="EMBL" id="KAB8071878.1"/>
    </source>
</evidence>